<dbReference type="SMART" id="SM00935">
    <property type="entry name" value="OmpH"/>
    <property type="match status" value="1"/>
</dbReference>
<keyword evidence="6" id="KW-1185">Reference proteome</keyword>
<dbReference type="RefSeq" id="WP_037359603.1">
    <property type="nucleotide sequence ID" value="NZ_BHZF01000001.1"/>
</dbReference>
<keyword evidence="2" id="KW-0732">Signal</keyword>
<comment type="similarity">
    <text evidence="1">Belongs to the Skp family.</text>
</comment>
<dbReference type="PANTHER" id="PTHR35089">
    <property type="entry name" value="CHAPERONE PROTEIN SKP"/>
    <property type="match status" value="1"/>
</dbReference>
<dbReference type="GO" id="GO:0051082">
    <property type="term" value="F:unfolded protein binding"/>
    <property type="evidence" value="ECO:0007669"/>
    <property type="project" value="InterPro"/>
</dbReference>
<protein>
    <submittedName>
        <fullName evidence="5">Periplasmic chaperone for outer membrane proteins Skp</fullName>
    </submittedName>
</protein>
<dbReference type="GO" id="GO:0050821">
    <property type="term" value="P:protein stabilization"/>
    <property type="evidence" value="ECO:0007669"/>
    <property type="project" value="TreeGrafter"/>
</dbReference>
<proteinExistence type="inferred from homology"/>
<dbReference type="PANTHER" id="PTHR35089:SF1">
    <property type="entry name" value="CHAPERONE PROTEIN SKP"/>
    <property type="match status" value="1"/>
</dbReference>
<evidence type="ECO:0000256" key="3">
    <source>
        <dbReference type="SAM" id="Coils"/>
    </source>
</evidence>
<accession>A0A369A672</accession>
<dbReference type="InterPro" id="IPR024930">
    <property type="entry name" value="Skp_dom_sf"/>
</dbReference>
<reference evidence="5 6" key="1">
    <citation type="submission" date="2018-07" db="EMBL/GenBank/DDBJ databases">
        <title>Genomic Encyclopedia of Type Strains, Phase IV (KMG-IV): sequencing the most valuable type-strain genomes for metagenomic binning, comparative biology and taxonomic classification.</title>
        <authorList>
            <person name="Goeker M."/>
        </authorList>
    </citation>
    <scope>NUCLEOTIDE SEQUENCE [LARGE SCALE GENOMIC DNA]</scope>
    <source>
        <strain evidence="5 6">DSM 21410</strain>
    </source>
</reference>
<comment type="caution">
    <text evidence="5">The sequence shown here is derived from an EMBL/GenBank/DDBJ whole genome shotgun (WGS) entry which is preliminary data.</text>
</comment>
<name>A0A369A672_9FLAO</name>
<keyword evidence="3" id="KW-0175">Coiled coil</keyword>
<evidence type="ECO:0000256" key="1">
    <source>
        <dbReference type="ARBA" id="ARBA00009091"/>
    </source>
</evidence>
<dbReference type="InterPro" id="IPR005632">
    <property type="entry name" value="Chaperone_Skp"/>
</dbReference>
<dbReference type="Proteomes" id="UP000253517">
    <property type="component" value="Unassembled WGS sequence"/>
</dbReference>
<organism evidence="5 6">
    <name type="scientific">Schleiferia thermophila</name>
    <dbReference type="NCBI Taxonomy" id="884107"/>
    <lineage>
        <taxon>Bacteria</taxon>
        <taxon>Pseudomonadati</taxon>
        <taxon>Bacteroidota</taxon>
        <taxon>Flavobacteriia</taxon>
        <taxon>Flavobacteriales</taxon>
        <taxon>Schleiferiaceae</taxon>
        <taxon>Schleiferia</taxon>
    </lineage>
</organism>
<dbReference type="AlphaFoldDB" id="A0A369A672"/>
<dbReference type="Gene3D" id="3.30.910.20">
    <property type="entry name" value="Skp domain"/>
    <property type="match status" value="1"/>
</dbReference>
<evidence type="ECO:0000256" key="2">
    <source>
        <dbReference type="ARBA" id="ARBA00022729"/>
    </source>
</evidence>
<feature type="coiled-coil region" evidence="3">
    <location>
        <begin position="36"/>
        <end position="110"/>
    </location>
</feature>
<evidence type="ECO:0000313" key="5">
    <source>
        <dbReference type="EMBL" id="RCX04769.1"/>
    </source>
</evidence>
<feature type="region of interest" description="Disordered" evidence="4">
    <location>
        <begin position="169"/>
        <end position="209"/>
    </location>
</feature>
<dbReference type="EMBL" id="QPJS01000001">
    <property type="protein sequence ID" value="RCX04769.1"/>
    <property type="molecule type" value="Genomic_DNA"/>
</dbReference>
<dbReference type="GO" id="GO:0005829">
    <property type="term" value="C:cytosol"/>
    <property type="evidence" value="ECO:0007669"/>
    <property type="project" value="TreeGrafter"/>
</dbReference>
<gene>
    <name evidence="5" type="ORF">DES35_10139</name>
</gene>
<sequence length="209" mass="23948">MIRKTLSAAIVCIFSLAGLNAQKFAHLDFTELVRSMPEYKLAQEEMEKMRKEMEDELIELQTELREKAQKFEKEAASYTDLVRQRKIREIQEMQQKIQEYAEENQENLARRQQELLQPLTQKAQKAIEEVANRNGYTYVFDSSQGNGLLFFKNGEDILPLVKKQLESMPAIDIRGTGPSAPSAGSAQPAQNNQQQAPAQNQQSTKQKRK</sequence>
<dbReference type="Pfam" id="PF03938">
    <property type="entry name" value="OmpH"/>
    <property type="match status" value="1"/>
</dbReference>
<evidence type="ECO:0000256" key="4">
    <source>
        <dbReference type="SAM" id="MobiDB-lite"/>
    </source>
</evidence>
<evidence type="ECO:0000313" key="6">
    <source>
        <dbReference type="Proteomes" id="UP000253517"/>
    </source>
</evidence>
<feature type="compositionally biased region" description="Low complexity" evidence="4">
    <location>
        <begin position="177"/>
        <end position="202"/>
    </location>
</feature>
<dbReference type="SUPFAM" id="SSF111384">
    <property type="entry name" value="OmpH-like"/>
    <property type="match status" value="1"/>
</dbReference>